<dbReference type="GO" id="GO:0032259">
    <property type="term" value="P:methylation"/>
    <property type="evidence" value="ECO:0007669"/>
    <property type="project" value="UniProtKB-KW"/>
</dbReference>
<keyword evidence="2" id="KW-0489">Methyltransferase</keyword>
<dbReference type="EMBL" id="JAGKSQ010000010">
    <property type="protein sequence ID" value="MBP3953107.1"/>
    <property type="molecule type" value="Genomic_DNA"/>
</dbReference>
<dbReference type="RefSeq" id="WP_210598964.1">
    <property type="nucleotide sequence ID" value="NZ_JAGKSQ010000010.1"/>
</dbReference>
<dbReference type="CDD" id="cd02440">
    <property type="entry name" value="AdoMet_MTases"/>
    <property type="match status" value="1"/>
</dbReference>
<feature type="domain" description="Methyltransferase" evidence="1">
    <location>
        <begin position="48"/>
        <end position="199"/>
    </location>
</feature>
<evidence type="ECO:0000313" key="2">
    <source>
        <dbReference type="EMBL" id="MBP3953107.1"/>
    </source>
</evidence>
<evidence type="ECO:0000259" key="1">
    <source>
        <dbReference type="Pfam" id="PF13847"/>
    </source>
</evidence>
<dbReference type="SUPFAM" id="SSF53335">
    <property type="entry name" value="S-adenosyl-L-methionine-dependent methyltransferases"/>
    <property type="match status" value="1"/>
</dbReference>
<keyword evidence="3" id="KW-1185">Reference proteome</keyword>
<keyword evidence="2" id="KW-0808">Transferase</keyword>
<accession>A0A940WYH4</accession>
<dbReference type="InterPro" id="IPR025714">
    <property type="entry name" value="Methyltranfer_dom"/>
</dbReference>
<sequence length="263" mass="30104">MEQKQHLIDAFTKSLPDYLSDVENPSGKLFYSITWNQIEAHLKKERPLKILDIGCGFGLTSNWLSELGHEVTGIDITPDMIETARQKAEEKGLNIRFLVGDVTSLEPILQSEAFDFILCHNVLGYMENPTEILEKLQSLLTQDGYISIINHNPASKVLKKALVEEDLTQAKEVIGEEQEFNPLIGAVVHQYSTETYYKWFDLLKFQLTKHYGIRCVFDYLHEKSTLQHASHVDDLLALESELGKISPYKDIAFFSHFIIQRTT</sequence>
<reference evidence="2" key="1">
    <citation type="submission" date="2021-03" db="EMBL/GenBank/DDBJ databases">
        <title>Bacillus suaedae sp. nov., isolated from Suaeda aralocaspica.</title>
        <authorList>
            <person name="Lei R.F.R."/>
        </authorList>
    </citation>
    <scope>NUCLEOTIDE SEQUENCE</scope>
    <source>
        <strain evidence="2">YZJH907-2</strain>
    </source>
</reference>
<dbReference type="AlphaFoldDB" id="A0A940WYH4"/>
<dbReference type="Proteomes" id="UP000678228">
    <property type="component" value="Unassembled WGS sequence"/>
</dbReference>
<name>A0A940WYH4_9BACI</name>
<dbReference type="InterPro" id="IPR029063">
    <property type="entry name" value="SAM-dependent_MTases_sf"/>
</dbReference>
<comment type="caution">
    <text evidence="2">The sequence shown here is derived from an EMBL/GenBank/DDBJ whole genome shotgun (WGS) entry which is preliminary data.</text>
</comment>
<proteinExistence type="predicted"/>
<protein>
    <submittedName>
        <fullName evidence="2">Methyltransferase domain-containing protein</fullName>
    </submittedName>
</protein>
<organism evidence="2 3">
    <name type="scientific">Halalkalibacter suaedae</name>
    <dbReference type="NCBI Taxonomy" id="2822140"/>
    <lineage>
        <taxon>Bacteria</taxon>
        <taxon>Bacillati</taxon>
        <taxon>Bacillota</taxon>
        <taxon>Bacilli</taxon>
        <taxon>Bacillales</taxon>
        <taxon>Bacillaceae</taxon>
        <taxon>Halalkalibacter</taxon>
    </lineage>
</organism>
<dbReference type="Pfam" id="PF13847">
    <property type="entry name" value="Methyltransf_31"/>
    <property type="match status" value="1"/>
</dbReference>
<gene>
    <name evidence="2" type="ORF">J7W16_18450</name>
</gene>
<dbReference type="GO" id="GO:0008168">
    <property type="term" value="F:methyltransferase activity"/>
    <property type="evidence" value="ECO:0007669"/>
    <property type="project" value="UniProtKB-KW"/>
</dbReference>
<evidence type="ECO:0000313" key="3">
    <source>
        <dbReference type="Proteomes" id="UP000678228"/>
    </source>
</evidence>
<dbReference type="PANTHER" id="PTHR43861">
    <property type="entry name" value="TRANS-ACONITATE 2-METHYLTRANSFERASE-RELATED"/>
    <property type="match status" value="1"/>
</dbReference>
<dbReference type="Gene3D" id="3.40.50.150">
    <property type="entry name" value="Vaccinia Virus protein VP39"/>
    <property type="match status" value="1"/>
</dbReference>